<reference evidence="5 6" key="1">
    <citation type="journal article" date="2014" name="BMC Genomics">
        <title>Adaptive genomic structural variation in the grape powdery mildew pathogen, Erysiphe necator.</title>
        <authorList>
            <person name="Jones L."/>
            <person name="Riaz S."/>
            <person name="Morales-Cruz A."/>
            <person name="Amrine K.C."/>
            <person name="McGuire B."/>
            <person name="Gubler W.D."/>
            <person name="Walker M.A."/>
            <person name="Cantu D."/>
        </authorList>
    </citation>
    <scope>NUCLEOTIDE SEQUENCE [LARGE SCALE GENOMIC DNA]</scope>
    <source>
        <strain evidence="6">c</strain>
    </source>
</reference>
<gene>
    <name evidence="5" type="ORF">EV44_g1149</name>
</gene>
<proteinExistence type="predicted"/>
<comment type="caution">
    <text evidence="5">The sequence shown here is derived from an EMBL/GenBank/DDBJ whole genome shotgun (WGS) entry which is preliminary data.</text>
</comment>
<dbReference type="InterPro" id="IPR057199">
    <property type="entry name" value="DUF7877"/>
</dbReference>
<dbReference type="Pfam" id="PF25009">
    <property type="entry name" value="DUF7785"/>
    <property type="match status" value="1"/>
</dbReference>
<feature type="compositionally biased region" description="Low complexity" evidence="2">
    <location>
        <begin position="611"/>
        <end position="620"/>
    </location>
</feature>
<protein>
    <submittedName>
        <fullName evidence="5">Uncharacterized protein</fullName>
    </submittedName>
</protein>
<organism evidence="5 6">
    <name type="scientific">Uncinula necator</name>
    <name type="common">Grape powdery mildew</name>
    <dbReference type="NCBI Taxonomy" id="52586"/>
    <lineage>
        <taxon>Eukaryota</taxon>
        <taxon>Fungi</taxon>
        <taxon>Dikarya</taxon>
        <taxon>Ascomycota</taxon>
        <taxon>Pezizomycotina</taxon>
        <taxon>Leotiomycetes</taxon>
        <taxon>Erysiphales</taxon>
        <taxon>Erysiphaceae</taxon>
        <taxon>Erysiphe</taxon>
    </lineage>
</organism>
<evidence type="ECO:0000313" key="5">
    <source>
        <dbReference type="EMBL" id="KHJ33260.1"/>
    </source>
</evidence>
<feature type="compositionally biased region" description="Polar residues" evidence="2">
    <location>
        <begin position="592"/>
        <end position="610"/>
    </location>
</feature>
<feature type="domain" description="DUF7877" evidence="4">
    <location>
        <begin position="48"/>
        <end position="164"/>
    </location>
</feature>
<evidence type="ECO:0000259" key="3">
    <source>
        <dbReference type="Pfam" id="PF25009"/>
    </source>
</evidence>
<sequence>MSSMNAVLSPPMILDSVTSSMNLSKRKRENSVSSSECEAPPEIPLAESQALIKDFIQILEADDTTPSILTRSIPELPRLNCSNSKRQKADEAGEPPTSIMGRLSSNTYTNIDEVLADIDAAVNEIVDKLDLSNSVGQNQCSTTSRAPSELSIKIMEFRKRAHDLVKREKSSWERRRKTNANGTSHDYVRFSGQDDHSQLSSSINDNKLVLTIFGNAPTPKQLFSGFQLPTRINPNEEGVVIPIREMALPNGISTTRIITTHPSSVIDSRKRPQTMGEIFPTPPNVTPSIPPKPFFKATTKSSTVGWYRPSNFKSSTKSLSYFNQGISSGQWIDYSKTQSSIGGYMNRNNALDLDIDRGISIDSEASESEAERLEALFRRAYSSFAPTKDNAAAIAPTGCLDQMWWNEIGKKKFNNFVQTSSIETDEAIPSLSESSSTNDLLTFEKDLEELEKNLIDPDLCALQSEEDKAIHEKEIDEVLKEISQLLETLASYQQIRHLSSNLSNRPTTISSTLDQNPLGAIPQPNESEISIYEILRSQLSLMVSSLPPYAVAKLNSDRLADLSISTKIEVRLNDFKGVMEEEESSARHKIPSTVTSAVPSPRQSNQSIHRSSNSGNNGSSPHYGNQLASPQSRGLTAQYYSSAQTPIRPTTQYYNSIQTPLRPSPSNTQRPTATTTASYQAQRTSTTGPFRTNTYGTSSFPHQPTRPTQQQFTPSGQHIPYSQTPIGQGYLRVQGQSHHLQHGPQSVAQTAMTNNYSSVMNVPQ</sequence>
<keyword evidence="6" id="KW-1185">Reference proteome</keyword>
<feature type="compositionally biased region" description="Polar residues" evidence="2">
    <location>
        <begin position="656"/>
        <end position="700"/>
    </location>
</feature>
<dbReference type="OMA" id="TMEKDDF"/>
<dbReference type="HOGENOM" id="CLU_008206_0_0_1"/>
<name>A0A0B1P7F9_UNCNE</name>
<feature type="region of interest" description="Disordered" evidence="2">
    <location>
        <begin position="21"/>
        <end position="41"/>
    </location>
</feature>
<feature type="coiled-coil region" evidence="1">
    <location>
        <begin position="461"/>
        <end position="495"/>
    </location>
</feature>
<evidence type="ECO:0000259" key="4">
    <source>
        <dbReference type="Pfam" id="PF25289"/>
    </source>
</evidence>
<dbReference type="EMBL" id="JNVN01001539">
    <property type="protein sequence ID" value="KHJ33260.1"/>
    <property type="molecule type" value="Genomic_DNA"/>
</dbReference>
<dbReference type="Pfam" id="PF25289">
    <property type="entry name" value="DUF7877"/>
    <property type="match status" value="1"/>
</dbReference>
<accession>A0A0B1P7F9</accession>
<feature type="compositionally biased region" description="Low complexity" evidence="2">
    <location>
        <begin position="701"/>
        <end position="714"/>
    </location>
</feature>
<dbReference type="STRING" id="52586.A0A0B1P7F9"/>
<feature type="region of interest" description="Disordered" evidence="2">
    <location>
        <begin position="175"/>
        <end position="194"/>
    </location>
</feature>
<evidence type="ECO:0000256" key="1">
    <source>
        <dbReference type="SAM" id="Coils"/>
    </source>
</evidence>
<feature type="region of interest" description="Disordered" evidence="2">
    <location>
        <begin position="582"/>
        <end position="630"/>
    </location>
</feature>
<dbReference type="Proteomes" id="UP000030854">
    <property type="component" value="Unassembled WGS sequence"/>
</dbReference>
<feature type="domain" description="DUF7785" evidence="3">
    <location>
        <begin position="472"/>
        <end position="570"/>
    </location>
</feature>
<feature type="region of interest" description="Disordered" evidence="2">
    <location>
        <begin position="656"/>
        <end position="723"/>
    </location>
</feature>
<keyword evidence="1" id="KW-0175">Coiled coil</keyword>
<feature type="region of interest" description="Disordered" evidence="2">
    <location>
        <begin position="82"/>
        <end position="103"/>
    </location>
</feature>
<dbReference type="InterPro" id="IPR056687">
    <property type="entry name" value="DUF7785"/>
</dbReference>
<evidence type="ECO:0000256" key="2">
    <source>
        <dbReference type="SAM" id="MobiDB-lite"/>
    </source>
</evidence>
<evidence type="ECO:0000313" key="6">
    <source>
        <dbReference type="Proteomes" id="UP000030854"/>
    </source>
</evidence>
<dbReference type="AlphaFoldDB" id="A0A0B1P7F9"/>